<dbReference type="InterPro" id="IPR036770">
    <property type="entry name" value="Ankyrin_rpt-contain_sf"/>
</dbReference>
<evidence type="ECO:0000313" key="4">
    <source>
        <dbReference type="EMBL" id="KAF2136584.1"/>
    </source>
</evidence>
<dbReference type="Proteomes" id="UP000799438">
    <property type="component" value="Unassembled WGS sequence"/>
</dbReference>
<dbReference type="PRINTS" id="PR01415">
    <property type="entry name" value="ANKYRIN"/>
</dbReference>
<organism evidence="4 5">
    <name type="scientific">Aplosporella prunicola CBS 121167</name>
    <dbReference type="NCBI Taxonomy" id="1176127"/>
    <lineage>
        <taxon>Eukaryota</taxon>
        <taxon>Fungi</taxon>
        <taxon>Dikarya</taxon>
        <taxon>Ascomycota</taxon>
        <taxon>Pezizomycotina</taxon>
        <taxon>Dothideomycetes</taxon>
        <taxon>Dothideomycetes incertae sedis</taxon>
        <taxon>Botryosphaeriales</taxon>
        <taxon>Aplosporellaceae</taxon>
        <taxon>Aplosporella</taxon>
    </lineage>
</organism>
<evidence type="ECO:0000256" key="2">
    <source>
        <dbReference type="ARBA" id="ARBA00023043"/>
    </source>
</evidence>
<dbReference type="OrthoDB" id="3672964at2759"/>
<dbReference type="PROSITE" id="PS50088">
    <property type="entry name" value="ANK_REPEAT"/>
    <property type="match status" value="5"/>
</dbReference>
<feature type="non-terminal residue" evidence="4">
    <location>
        <position position="351"/>
    </location>
</feature>
<dbReference type="Pfam" id="PF12796">
    <property type="entry name" value="Ank_2"/>
    <property type="match status" value="2"/>
</dbReference>
<dbReference type="PANTHER" id="PTHR24198:SF165">
    <property type="entry name" value="ANKYRIN REPEAT-CONTAINING PROTEIN-RELATED"/>
    <property type="match status" value="1"/>
</dbReference>
<dbReference type="InterPro" id="IPR002110">
    <property type="entry name" value="Ankyrin_rpt"/>
</dbReference>
<accession>A0A6A6AZZ7</accession>
<evidence type="ECO:0000256" key="1">
    <source>
        <dbReference type="ARBA" id="ARBA00022737"/>
    </source>
</evidence>
<dbReference type="AlphaFoldDB" id="A0A6A6AZZ7"/>
<name>A0A6A6AZZ7_9PEZI</name>
<feature type="repeat" description="ANK" evidence="3">
    <location>
        <begin position="114"/>
        <end position="146"/>
    </location>
</feature>
<proteinExistence type="predicted"/>
<keyword evidence="1" id="KW-0677">Repeat</keyword>
<dbReference type="GeneID" id="54295072"/>
<dbReference type="EMBL" id="ML995517">
    <property type="protein sequence ID" value="KAF2136584.1"/>
    <property type="molecule type" value="Genomic_DNA"/>
</dbReference>
<feature type="repeat" description="ANK" evidence="3">
    <location>
        <begin position="276"/>
        <end position="308"/>
    </location>
</feature>
<feature type="repeat" description="ANK" evidence="3">
    <location>
        <begin position="309"/>
        <end position="341"/>
    </location>
</feature>
<reference evidence="4" key="1">
    <citation type="journal article" date="2020" name="Stud. Mycol.">
        <title>101 Dothideomycetes genomes: a test case for predicting lifestyles and emergence of pathogens.</title>
        <authorList>
            <person name="Haridas S."/>
            <person name="Albert R."/>
            <person name="Binder M."/>
            <person name="Bloem J."/>
            <person name="Labutti K."/>
            <person name="Salamov A."/>
            <person name="Andreopoulos B."/>
            <person name="Baker S."/>
            <person name="Barry K."/>
            <person name="Bills G."/>
            <person name="Bluhm B."/>
            <person name="Cannon C."/>
            <person name="Castanera R."/>
            <person name="Culley D."/>
            <person name="Daum C."/>
            <person name="Ezra D."/>
            <person name="Gonzalez J."/>
            <person name="Henrissat B."/>
            <person name="Kuo A."/>
            <person name="Liang C."/>
            <person name="Lipzen A."/>
            <person name="Lutzoni F."/>
            <person name="Magnuson J."/>
            <person name="Mondo S."/>
            <person name="Nolan M."/>
            <person name="Ohm R."/>
            <person name="Pangilinan J."/>
            <person name="Park H.-J."/>
            <person name="Ramirez L."/>
            <person name="Alfaro M."/>
            <person name="Sun H."/>
            <person name="Tritt A."/>
            <person name="Yoshinaga Y."/>
            <person name="Zwiers L.-H."/>
            <person name="Turgeon B."/>
            <person name="Goodwin S."/>
            <person name="Spatafora J."/>
            <person name="Crous P."/>
            <person name="Grigoriev I."/>
        </authorList>
    </citation>
    <scope>NUCLEOTIDE SEQUENCE</scope>
    <source>
        <strain evidence="4">CBS 121167</strain>
    </source>
</reference>
<dbReference type="Gene3D" id="1.25.40.20">
    <property type="entry name" value="Ankyrin repeat-containing domain"/>
    <property type="match status" value="1"/>
</dbReference>
<keyword evidence="2 3" id="KW-0040">ANK repeat</keyword>
<protein>
    <submittedName>
        <fullName evidence="4">Uncharacterized protein</fullName>
    </submittedName>
</protein>
<dbReference type="PANTHER" id="PTHR24198">
    <property type="entry name" value="ANKYRIN REPEAT AND PROTEIN KINASE DOMAIN-CONTAINING PROTEIN"/>
    <property type="match status" value="1"/>
</dbReference>
<dbReference type="PROSITE" id="PS50297">
    <property type="entry name" value="ANK_REP_REGION"/>
    <property type="match status" value="4"/>
</dbReference>
<dbReference type="SUPFAM" id="SSF48403">
    <property type="entry name" value="Ankyrin repeat"/>
    <property type="match status" value="1"/>
</dbReference>
<dbReference type="SMART" id="SM00248">
    <property type="entry name" value="ANK"/>
    <property type="match status" value="8"/>
</dbReference>
<evidence type="ECO:0000313" key="5">
    <source>
        <dbReference type="Proteomes" id="UP000799438"/>
    </source>
</evidence>
<feature type="repeat" description="ANK" evidence="3">
    <location>
        <begin position="77"/>
        <end position="99"/>
    </location>
</feature>
<feature type="repeat" description="ANK" evidence="3">
    <location>
        <begin position="243"/>
        <end position="275"/>
    </location>
</feature>
<gene>
    <name evidence="4" type="ORF">K452DRAFT_237272</name>
</gene>
<dbReference type="RefSeq" id="XP_033392302.1">
    <property type="nucleotide sequence ID" value="XM_033537576.1"/>
</dbReference>
<dbReference type="Pfam" id="PF13637">
    <property type="entry name" value="Ank_4"/>
    <property type="match status" value="1"/>
</dbReference>
<sequence length="351" mass="39046">MPPQLEIDYLEVIRNAVLNGRLETVKSILLRLPTLRGAARVDFLSQCLIDAVEYGHDDTAEHLLNEGAQVSYARHTDGCTSLHIAAGEGHIKCVQILLSLHESFPNIIEQEDDDGETPWMYAIHSGSTKILQLFLEKSPEINLHRPTKIGLTSAHFAVASGNEDMFYFLREKGVSFTHRGENGIAPIHILLYRFDPRGYEIIVRCLLAKDCDVTINAEMKALTNGHNGVANLIREKLLQRDGATSSPLHYASRQGWVQATQLLIRQGADIECMDEDGYTPLFAAVSANNLDIAKILHQSGATCEVKDLRGWSVIHMAAELNSLELLSYFLQHGLEVNARTYYDSTPLQLAS</sequence>
<evidence type="ECO:0000256" key="3">
    <source>
        <dbReference type="PROSITE-ProRule" id="PRU00023"/>
    </source>
</evidence>
<keyword evidence="5" id="KW-1185">Reference proteome</keyword>